<dbReference type="OrthoDB" id="642895at2759"/>
<dbReference type="Proteomes" id="UP001165082">
    <property type="component" value="Unassembled WGS sequence"/>
</dbReference>
<evidence type="ECO:0000313" key="3">
    <source>
        <dbReference type="EMBL" id="GMH62652.1"/>
    </source>
</evidence>
<dbReference type="GO" id="GO:0008017">
    <property type="term" value="F:microtubule binding"/>
    <property type="evidence" value="ECO:0007669"/>
    <property type="project" value="InterPro"/>
</dbReference>
<dbReference type="Pfam" id="PF03999">
    <property type="entry name" value="MAP65_ASE1"/>
    <property type="match status" value="1"/>
</dbReference>
<dbReference type="PANTHER" id="PTHR19321">
    <property type="entry name" value="PROTEIN REGULATOR OF CYTOKINESIS 1 PRC1-RELATED"/>
    <property type="match status" value="1"/>
</dbReference>
<sequence>MPQQSLSSVPTLCSSTAAALDAIWDEVGYSSAEKNAQIGALVDTIKNFCDMKVAEEKAVKNQFQVSIDQTRIEIADTSRALSKEIPSSTFEETSSTLTEVLSSLTEVAETLRNAASSARNRIAVARETILTSHAALGTEVPDQFSNQAADAEDLREKAVKDFEEAAEDIALSVSTRMETIIGLVEDSQNLIKELCIEADISEFDRKIVGSLQSNKAGAKEMVSMVETETCVGIGGNALEELTTRVGELNTEKKRRKIKLGELGAEIACLWEKLKIGEDVQREFTESVKGLGMDTLMKGEVEVARLHALKSEMRGKLIAEARETIVQLWEDTNASQSVRDAFEGLKTMDEDDFNDELLQKHDDEIAVLQARLDQMRPMLRMIEKREEVIAERTKYEELQKDPDRLKQRGGALTKQLMMEEKMSKRIKKDLPRYNDALVKKLNEWERECGEAFMFRGERYADVMTTQESEWRAYKDNEAAKKLQKKQQEKARYSGVGGKPKMMTKKKNPLGSSRQNSIS</sequence>
<evidence type="ECO:0000313" key="4">
    <source>
        <dbReference type="Proteomes" id="UP001165082"/>
    </source>
</evidence>
<dbReference type="PANTHER" id="PTHR19321:SF41">
    <property type="entry name" value="FASCETTO-RELATED"/>
    <property type="match status" value="1"/>
</dbReference>
<dbReference type="EMBL" id="BRXZ01001110">
    <property type="protein sequence ID" value="GMH62652.1"/>
    <property type="molecule type" value="Genomic_DNA"/>
</dbReference>
<reference evidence="3" key="1">
    <citation type="submission" date="2022-07" db="EMBL/GenBank/DDBJ databases">
        <title>Genome analysis of Parmales, a sister group of diatoms, reveals the evolutionary specialization of diatoms from phago-mixotrophs to photoautotrophs.</title>
        <authorList>
            <person name="Ban H."/>
            <person name="Sato S."/>
            <person name="Yoshikawa S."/>
            <person name="Kazumasa Y."/>
            <person name="Nakamura Y."/>
            <person name="Ichinomiya M."/>
            <person name="Saitoh K."/>
            <person name="Sato N."/>
            <person name="Blanc-Mathieu R."/>
            <person name="Endo H."/>
            <person name="Kuwata A."/>
            <person name="Ogata H."/>
        </authorList>
    </citation>
    <scope>NUCLEOTIDE SEQUENCE</scope>
</reference>
<dbReference type="GO" id="GO:0005737">
    <property type="term" value="C:cytoplasm"/>
    <property type="evidence" value="ECO:0007669"/>
    <property type="project" value="TreeGrafter"/>
</dbReference>
<feature type="compositionally biased region" description="Polar residues" evidence="2">
    <location>
        <begin position="508"/>
        <end position="517"/>
    </location>
</feature>
<organism evidence="3 4">
    <name type="scientific">Triparma retinervis</name>
    <dbReference type="NCBI Taxonomy" id="2557542"/>
    <lineage>
        <taxon>Eukaryota</taxon>
        <taxon>Sar</taxon>
        <taxon>Stramenopiles</taxon>
        <taxon>Ochrophyta</taxon>
        <taxon>Bolidophyceae</taxon>
        <taxon>Parmales</taxon>
        <taxon>Triparmaceae</taxon>
        <taxon>Triparma</taxon>
    </lineage>
</organism>
<keyword evidence="1" id="KW-0175">Coiled coil</keyword>
<evidence type="ECO:0000256" key="1">
    <source>
        <dbReference type="SAM" id="Coils"/>
    </source>
</evidence>
<dbReference type="GO" id="GO:0000226">
    <property type="term" value="P:microtubule cytoskeleton organization"/>
    <property type="evidence" value="ECO:0007669"/>
    <property type="project" value="InterPro"/>
</dbReference>
<feature type="region of interest" description="Disordered" evidence="2">
    <location>
        <begin position="480"/>
        <end position="517"/>
    </location>
</feature>
<feature type="compositionally biased region" description="Basic and acidic residues" evidence="2">
    <location>
        <begin position="480"/>
        <end position="490"/>
    </location>
</feature>
<feature type="coiled-coil region" evidence="1">
    <location>
        <begin position="101"/>
        <end position="168"/>
    </location>
</feature>
<name>A0A9W6ZYD9_9STRA</name>
<evidence type="ECO:0000256" key="2">
    <source>
        <dbReference type="SAM" id="MobiDB-lite"/>
    </source>
</evidence>
<dbReference type="GO" id="GO:0005819">
    <property type="term" value="C:spindle"/>
    <property type="evidence" value="ECO:0007669"/>
    <property type="project" value="TreeGrafter"/>
</dbReference>
<gene>
    <name evidence="3" type="ORF">TrRE_jg3967</name>
</gene>
<dbReference type="Gene3D" id="1.20.58.1520">
    <property type="match status" value="1"/>
</dbReference>
<comment type="caution">
    <text evidence="3">The sequence shown here is derived from an EMBL/GenBank/DDBJ whole genome shotgun (WGS) entry which is preliminary data.</text>
</comment>
<keyword evidence="4" id="KW-1185">Reference proteome</keyword>
<dbReference type="InterPro" id="IPR007145">
    <property type="entry name" value="MAP65_Ase1_PRC1"/>
</dbReference>
<accession>A0A9W6ZYD9</accession>
<proteinExistence type="predicted"/>
<dbReference type="AlphaFoldDB" id="A0A9W6ZYD9"/>
<protein>
    <submittedName>
        <fullName evidence="3">Uncharacterized protein</fullName>
    </submittedName>
</protein>